<dbReference type="RefSeq" id="WP_342630464.1">
    <property type="nucleotide sequence ID" value="NZ_CP152380.1"/>
</dbReference>
<proteinExistence type="predicted"/>
<feature type="compositionally biased region" description="Basic residues" evidence="1">
    <location>
        <begin position="613"/>
        <end position="624"/>
    </location>
</feature>
<evidence type="ECO:0000313" key="3">
    <source>
        <dbReference type="Proteomes" id="UP001445268"/>
    </source>
</evidence>
<dbReference type="Gene3D" id="3.30.420.10">
    <property type="entry name" value="Ribonuclease H-like superfamily/Ribonuclease H"/>
    <property type="match status" value="1"/>
</dbReference>
<evidence type="ECO:0000256" key="1">
    <source>
        <dbReference type="SAM" id="MobiDB-lite"/>
    </source>
</evidence>
<organism evidence="2 3">
    <name type="scientific">Marinobacter alkaliphilus</name>
    <dbReference type="NCBI Taxonomy" id="254719"/>
    <lineage>
        <taxon>Bacteria</taxon>
        <taxon>Pseudomonadati</taxon>
        <taxon>Pseudomonadota</taxon>
        <taxon>Gammaproteobacteria</taxon>
        <taxon>Pseudomonadales</taxon>
        <taxon>Marinobacteraceae</taxon>
        <taxon>Marinobacter</taxon>
    </lineage>
</organism>
<protein>
    <recommendedName>
        <fullName evidence="4">Integrase catalytic domain-containing protein</fullName>
    </recommendedName>
</protein>
<name>A0ABZ3DZ91_9GAMM</name>
<reference evidence="2 3" key="1">
    <citation type="submission" date="2024-04" db="EMBL/GenBank/DDBJ databases">
        <title>Marinobacter sp. SBY-1.</title>
        <authorList>
            <person name="Pan C."/>
        </authorList>
    </citation>
    <scope>NUCLEOTIDE SEQUENCE [LARGE SCALE GENOMIC DNA]</scope>
    <source>
        <strain evidence="2 3">SBY-1</strain>
    </source>
</reference>
<keyword evidence="3" id="KW-1185">Reference proteome</keyword>
<dbReference type="EMBL" id="CP152380">
    <property type="protein sequence ID" value="XAF52214.1"/>
    <property type="molecule type" value="Genomic_DNA"/>
</dbReference>
<accession>A0ABZ3DZ91</accession>
<dbReference type="InterPro" id="IPR036397">
    <property type="entry name" value="RNaseH_sf"/>
</dbReference>
<feature type="region of interest" description="Disordered" evidence="1">
    <location>
        <begin position="596"/>
        <end position="637"/>
    </location>
</feature>
<dbReference type="Proteomes" id="UP001445268">
    <property type="component" value="Chromosome"/>
</dbReference>
<gene>
    <name evidence="2" type="ORF">AAGT77_09720</name>
</gene>
<sequence>MRITWRDRLRQHPRLAELSSWPPLDPSLVPKKNRKHFLRNTRVVKQVLRGIALADAAKLEGLSPGRITQLLNRCLGGDPERPPPLRRGLLPYQVVDAREGGGPGDGRFKTLLRVVPGLREGLDQMLLARLKDKPSAQIPTAASYHAEFKNLLVKAGWPLDAYPFDTASLAYESVRRDLDARWTELCQAQRARRKAFTSPPPSRDELSLYDRIEIDAQLVDCETSTMGIQLSLADHLPPLRLARFSVLTAIDASTECILGFHIAFGEPRQDDLLALLLQCVSRWPERRIGTKGLELPPGPGFPGSDPHLPLPLPREIAVDNAWINHASSVESFVTQELGATLSYGRPKCPTVRRTIETSFNQLNQRLSHRFASTTGSSVTDPKRESAKNRKAIPVVSLPEYEDALYVTLAESNHRPRAHLASATPIETLRYQAERVFYVEAGNDTRSSWAPFKITQEVCVHDLNTPKRKPYINFEYLRYKGPGLLALSKGNDRVVIRADRRDIRQLEAFTLDGRSLGFLYCPRNWQSRPHGIHTRRYLFKHCRTLVRRSPDALAEYFHQLRERYSSPTEVAQLLRTYQEFVGGFGLPTALWPPIENTEDESISNAGGQPTVPRHPARSIKPKSRPRFWSLKLNPGASQ</sequence>
<evidence type="ECO:0008006" key="4">
    <source>
        <dbReference type="Google" id="ProtNLM"/>
    </source>
</evidence>
<evidence type="ECO:0000313" key="2">
    <source>
        <dbReference type="EMBL" id="XAF52214.1"/>
    </source>
</evidence>